<dbReference type="EMBL" id="QCYY01000610">
    <property type="protein sequence ID" value="ROT83978.1"/>
    <property type="molecule type" value="Genomic_DNA"/>
</dbReference>
<dbReference type="PROSITE" id="PS51257">
    <property type="entry name" value="PROKAR_LIPOPROTEIN"/>
    <property type="match status" value="1"/>
</dbReference>
<accession>A0A423U5J1</accession>
<name>A0A423U5J1_PENVA</name>
<evidence type="ECO:0000313" key="3">
    <source>
        <dbReference type="Proteomes" id="UP000283509"/>
    </source>
</evidence>
<dbReference type="Proteomes" id="UP000283509">
    <property type="component" value="Unassembled WGS sequence"/>
</dbReference>
<evidence type="ECO:0000256" key="1">
    <source>
        <dbReference type="SAM" id="MobiDB-lite"/>
    </source>
</evidence>
<feature type="region of interest" description="Disordered" evidence="1">
    <location>
        <begin position="88"/>
        <end position="111"/>
    </location>
</feature>
<sequence>MRFILHKIALQLAHNSTVSCPAVSELVHSLTAHRAFPLLTGPLHPYQGLSQRSLVEYMARVGALRQELSAKIKLMLVITQKGHLSLSLSSHSTSHDKNDLFSTPVSDGESQ</sequence>
<organism evidence="2 3">
    <name type="scientific">Penaeus vannamei</name>
    <name type="common">Whiteleg shrimp</name>
    <name type="synonym">Litopenaeus vannamei</name>
    <dbReference type="NCBI Taxonomy" id="6689"/>
    <lineage>
        <taxon>Eukaryota</taxon>
        <taxon>Metazoa</taxon>
        <taxon>Ecdysozoa</taxon>
        <taxon>Arthropoda</taxon>
        <taxon>Crustacea</taxon>
        <taxon>Multicrustacea</taxon>
        <taxon>Malacostraca</taxon>
        <taxon>Eumalacostraca</taxon>
        <taxon>Eucarida</taxon>
        <taxon>Decapoda</taxon>
        <taxon>Dendrobranchiata</taxon>
        <taxon>Penaeoidea</taxon>
        <taxon>Penaeidae</taxon>
        <taxon>Penaeus</taxon>
    </lineage>
</organism>
<reference evidence="2 3" key="1">
    <citation type="submission" date="2018-04" db="EMBL/GenBank/DDBJ databases">
        <authorList>
            <person name="Zhang X."/>
            <person name="Yuan J."/>
            <person name="Li F."/>
            <person name="Xiang J."/>
        </authorList>
    </citation>
    <scope>NUCLEOTIDE SEQUENCE [LARGE SCALE GENOMIC DNA]</scope>
    <source>
        <tissue evidence="2">Muscle</tissue>
    </source>
</reference>
<comment type="caution">
    <text evidence="2">The sequence shown here is derived from an EMBL/GenBank/DDBJ whole genome shotgun (WGS) entry which is preliminary data.</text>
</comment>
<keyword evidence="3" id="KW-1185">Reference proteome</keyword>
<proteinExistence type="predicted"/>
<feature type="compositionally biased region" description="Polar residues" evidence="1">
    <location>
        <begin position="100"/>
        <end position="111"/>
    </location>
</feature>
<evidence type="ECO:0000313" key="2">
    <source>
        <dbReference type="EMBL" id="ROT83978.1"/>
    </source>
</evidence>
<protein>
    <submittedName>
        <fullName evidence="2">Uncharacterized protein</fullName>
    </submittedName>
</protein>
<gene>
    <name evidence="2" type="ORF">C7M84_022820</name>
</gene>
<reference evidence="2 3" key="2">
    <citation type="submission" date="2019-01" db="EMBL/GenBank/DDBJ databases">
        <title>The decoding of complex shrimp genome reveals the adaptation for benthos swimmer, frequently molting mechanism and breeding impact on genome.</title>
        <authorList>
            <person name="Sun Y."/>
            <person name="Gao Y."/>
            <person name="Yu Y."/>
        </authorList>
    </citation>
    <scope>NUCLEOTIDE SEQUENCE [LARGE SCALE GENOMIC DNA]</scope>
    <source>
        <tissue evidence="2">Muscle</tissue>
    </source>
</reference>
<dbReference type="AlphaFoldDB" id="A0A423U5J1"/>